<dbReference type="Proteomes" id="UP000004995">
    <property type="component" value="Unassembled WGS sequence"/>
</dbReference>
<sequence>MASLLRRSAA</sequence>
<name>A0A341JZ24_SETIT</name>
<evidence type="ECO:0000313" key="2">
    <source>
        <dbReference type="Proteomes" id="UP000004995"/>
    </source>
</evidence>
<organism evidence="1 2">
    <name type="scientific">Setaria italica</name>
    <name type="common">Foxtail millet</name>
    <name type="synonym">Panicum italicum</name>
    <dbReference type="NCBI Taxonomy" id="4555"/>
    <lineage>
        <taxon>Eukaryota</taxon>
        <taxon>Viridiplantae</taxon>
        <taxon>Streptophyta</taxon>
        <taxon>Embryophyta</taxon>
        <taxon>Tracheophyta</taxon>
        <taxon>Spermatophyta</taxon>
        <taxon>Magnoliopsida</taxon>
        <taxon>Liliopsida</taxon>
        <taxon>Poales</taxon>
        <taxon>Poaceae</taxon>
        <taxon>PACMAD clade</taxon>
        <taxon>Panicoideae</taxon>
        <taxon>Panicodae</taxon>
        <taxon>Paniceae</taxon>
        <taxon>Cenchrinae</taxon>
        <taxon>Setaria</taxon>
    </lineage>
</organism>
<keyword evidence="2" id="KW-1185">Reference proteome</keyword>
<dbReference type="InParanoid" id="A0A341JZ24"/>
<reference evidence="1" key="2">
    <citation type="submission" date="2018-08" db="UniProtKB">
        <authorList>
            <consortium name="EnsemblPlants"/>
        </authorList>
    </citation>
    <scope>IDENTIFICATION</scope>
    <source>
        <strain evidence="1">Yugu1</strain>
    </source>
</reference>
<proteinExistence type="predicted"/>
<dbReference type="Gramene" id="KQL00726">
    <property type="protein sequence ID" value="KQL00726"/>
    <property type="gene ID" value="SETIT_015743mg"/>
</dbReference>
<evidence type="ECO:0000313" key="1">
    <source>
        <dbReference type="EnsemblPlants" id="KQL00726"/>
    </source>
</evidence>
<dbReference type="EMBL" id="AGNK02003551">
    <property type="status" value="NOT_ANNOTATED_CDS"/>
    <property type="molecule type" value="Genomic_DNA"/>
</dbReference>
<accession>A0A341JZ24</accession>
<dbReference type="EnsemblPlants" id="KQL00726">
    <property type="protein sequence ID" value="KQL00726"/>
    <property type="gene ID" value="SETIT_015743mg"/>
</dbReference>
<protein>
    <submittedName>
        <fullName evidence="1">Uncharacterized protein</fullName>
    </submittedName>
</protein>
<reference evidence="2" key="1">
    <citation type="journal article" date="2012" name="Nat. Biotechnol.">
        <title>Reference genome sequence of the model plant Setaria.</title>
        <authorList>
            <person name="Bennetzen J.L."/>
            <person name="Schmutz J."/>
            <person name="Wang H."/>
            <person name="Percifield R."/>
            <person name="Hawkins J."/>
            <person name="Pontaroli A.C."/>
            <person name="Estep M."/>
            <person name="Feng L."/>
            <person name="Vaughn J.N."/>
            <person name="Grimwood J."/>
            <person name="Jenkins J."/>
            <person name="Barry K."/>
            <person name="Lindquist E."/>
            <person name="Hellsten U."/>
            <person name="Deshpande S."/>
            <person name="Wang X."/>
            <person name="Wu X."/>
            <person name="Mitros T."/>
            <person name="Triplett J."/>
            <person name="Yang X."/>
            <person name="Ye C.Y."/>
            <person name="Mauro-Herrera M."/>
            <person name="Wang L."/>
            <person name="Li P."/>
            <person name="Sharma M."/>
            <person name="Sharma R."/>
            <person name="Ronald P.C."/>
            <person name="Panaud O."/>
            <person name="Kellogg E.A."/>
            <person name="Brutnell T.P."/>
            <person name="Doust A.N."/>
            <person name="Tuskan G.A."/>
            <person name="Rokhsar D."/>
            <person name="Devos K.M."/>
        </authorList>
    </citation>
    <scope>NUCLEOTIDE SEQUENCE [LARGE SCALE GENOMIC DNA]</scope>
    <source>
        <strain evidence="2">cv. Yugu1</strain>
    </source>
</reference>